<evidence type="ECO:0000256" key="1">
    <source>
        <dbReference type="SAM" id="SignalP"/>
    </source>
</evidence>
<dbReference type="InterPro" id="IPR032274">
    <property type="entry name" value="DUF4835"/>
</dbReference>
<dbReference type="EMBL" id="ACHA02000011">
    <property type="protein sequence ID" value="EFK57704.1"/>
    <property type="molecule type" value="Genomic_DNA"/>
</dbReference>
<dbReference type="Pfam" id="PF16119">
    <property type="entry name" value="DUF4835"/>
    <property type="match status" value="1"/>
</dbReference>
<feature type="chain" id="PRO_5003107754" description="DUF4835 domain-containing protein" evidence="1">
    <location>
        <begin position="20"/>
        <end position="297"/>
    </location>
</feature>
<dbReference type="Proteomes" id="UP000006258">
    <property type="component" value="Unassembled WGS sequence"/>
</dbReference>
<keyword evidence="3" id="KW-1185">Reference proteome</keyword>
<feature type="signal peptide" evidence="1">
    <location>
        <begin position="1"/>
        <end position="19"/>
    </location>
</feature>
<proteinExistence type="predicted"/>
<organism evidence="2 3">
    <name type="scientific">Sphingobacterium spiritivorum ATCC 33861</name>
    <dbReference type="NCBI Taxonomy" id="525373"/>
    <lineage>
        <taxon>Bacteria</taxon>
        <taxon>Pseudomonadati</taxon>
        <taxon>Bacteroidota</taxon>
        <taxon>Sphingobacteriia</taxon>
        <taxon>Sphingobacteriales</taxon>
        <taxon>Sphingobacteriaceae</taxon>
        <taxon>Sphingobacterium</taxon>
    </lineage>
</organism>
<dbReference type="GeneID" id="95427650"/>
<dbReference type="STRING" id="525373.HMPREF0766_12777"/>
<dbReference type="RefSeq" id="WP_002993479.1">
    <property type="nucleotide sequence ID" value="NZ_GL379770.1"/>
</dbReference>
<comment type="caution">
    <text evidence="2">The sequence shown here is derived from an EMBL/GenBank/DDBJ whole genome shotgun (WGS) entry which is preliminary data.</text>
</comment>
<reference evidence="2" key="1">
    <citation type="submission" date="2010-07" db="EMBL/GenBank/DDBJ databases">
        <authorList>
            <person name="Muzny D."/>
            <person name="Qin X."/>
            <person name="Buhay C."/>
            <person name="Dugan-Rocha S."/>
            <person name="Ding Y."/>
            <person name="Chen G."/>
            <person name="Hawes A."/>
            <person name="Holder M."/>
            <person name="Jhangiani S."/>
            <person name="Johnson A."/>
            <person name="Khan Z."/>
            <person name="Li Z."/>
            <person name="Liu W."/>
            <person name="Liu X."/>
            <person name="Perez L."/>
            <person name="Shen H."/>
            <person name="Wang Q."/>
            <person name="Watt J."/>
            <person name="Xi L."/>
            <person name="Xin Y."/>
            <person name="Zhou J."/>
            <person name="Deng J."/>
            <person name="Jiang H."/>
            <person name="Liu Y."/>
            <person name="Qu J."/>
            <person name="Song X.-Z."/>
            <person name="Zhang L."/>
            <person name="Villasana D."/>
            <person name="Johnson A."/>
            <person name="Liu J."/>
            <person name="Liyanage D."/>
            <person name="Lorensuhewa L."/>
            <person name="Robinson T."/>
            <person name="Song A."/>
            <person name="Song B.-B."/>
            <person name="Dinh H."/>
            <person name="Thornton R."/>
            <person name="Coyle M."/>
            <person name="Francisco L."/>
            <person name="Jackson L."/>
            <person name="Javaid M."/>
            <person name="Korchina V."/>
            <person name="Kovar C."/>
            <person name="Mata R."/>
            <person name="Mathew T."/>
            <person name="Ngo R."/>
            <person name="Nguyen L."/>
            <person name="Nguyen N."/>
            <person name="Okwuonu G."/>
            <person name="Ongeri F."/>
            <person name="Pham C."/>
            <person name="Simmons D."/>
            <person name="Wilczek-Boney K."/>
            <person name="Hale W."/>
            <person name="Jakkamsetti A."/>
            <person name="Pham P."/>
            <person name="Ruth R."/>
            <person name="San Lucas F."/>
            <person name="Warren J."/>
            <person name="Zhang J."/>
            <person name="Zhao Z."/>
            <person name="Zhou C."/>
            <person name="Zhu D."/>
            <person name="Lee S."/>
            <person name="Bess C."/>
            <person name="Blankenburg K."/>
            <person name="Forbes L."/>
            <person name="Fu Q."/>
            <person name="Gubbala S."/>
            <person name="Hirani K."/>
            <person name="Jayaseelan J.C."/>
            <person name="Lara F."/>
            <person name="Munidasa M."/>
            <person name="Palculict T."/>
            <person name="Patil S."/>
            <person name="Pu L.-L."/>
            <person name="Saada N."/>
            <person name="Tang L."/>
            <person name="Weissenberger G."/>
            <person name="Zhu Y."/>
            <person name="Hemphill L."/>
            <person name="Shang Y."/>
            <person name="Youmans B."/>
            <person name="Ayvaz T."/>
            <person name="Ross M."/>
            <person name="Santibanez J."/>
            <person name="Aqrawi P."/>
            <person name="Gross S."/>
            <person name="Joshi V."/>
            <person name="Fowler G."/>
            <person name="Nazareth L."/>
            <person name="Reid J."/>
            <person name="Worley K."/>
            <person name="Petrosino J."/>
            <person name="Highlander S."/>
            <person name="Gibbs R."/>
        </authorList>
    </citation>
    <scope>NUCLEOTIDE SEQUENCE [LARGE SCALE GENOMIC DNA]</scope>
    <source>
        <strain evidence="2">ATCC 33861</strain>
    </source>
</reference>
<accession>D7VP57</accession>
<dbReference type="HOGENOM" id="CLU_080414_0_0_10"/>
<gene>
    <name evidence="2" type="ORF">HMPREF0766_12777</name>
</gene>
<dbReference type="AlphaFoldDB" id="D7VP57"/>
<dbReference type="eggNOG" id="ENOG502Z7MQ">
    <property type="taxonomic scope" value="Bacteria"/>
</dbReference>
<keyword evidence="1" id="KW-0732">Signal</keyword>
<name>D7VP57_SPHSI</name>
<evidence type="ECO:0000313" key="2">
    <source>
        <dbReference type="EMBL" id="EFK57704.1"/>
    </source>
</evidence>
<sequence length="297" mass="34036">MYKIVCILLLSMLITRSFAQELNIRVEVQSPQVQNTNKRALEVLQKAISDFLNNRAWTANKVQNEERIDGALVITITSWDGSKEFKGTAQVFSSRPVYGTNYNSPILAFNDKYFNFSYIEGDILDYNENQYMSNLASLLGFYANVIIGMDADSFKLYGGNTYFSVARDIVNYSQNGDYVGWRSMDAFDNRYWLITNLTDRRYVAYRDFAYNYHINGLDKMAENEPQARTEMGALLPRLKEVDRNNSGNILTSAFYSAKSNEFVGIFSRMPGNEGVKAYNLLVELDPANSTKYEEIRK</sequence>
<evidence type="ECO:0008006" key="4">
    <source>
        <dbReference type="Google" id="ProtNLM"/>
    </source>
</evidence>
<protein>
    <recommendedName>
        <fullName evidence="4">DUF4835 domain-containing protein</fullName>
    </recommendedName>
</protein>
<evidence type="ECO:0000313" key="3">
    <source>
        <dbReference type="Proteomes" id="UP000006258"/>
    </source>
</evidence>